<dbReference type="EMBL" id="FNRL01000020">
    <property type="protein sequence ID" value="SEA88562.1"/>
    <property type="molecule type" value="Genomic_DNA"/>
</dbReference>
<evidence type="ECO:0000313" key="2">
    <source>
        <dbReference type="EMBL" id="SEA88562.1"/>
    </source>
</evidence>
<gene>
    <name evidence="2" type="ORF">SAMN05660909_03967</name>
</gene>
<protein>
    <recommendedName>
        <fullName evidence="1">DUF6194 domain-containing protein</fullName>
    </recommendedName>
</protein>
<dbReference type="Proteomes" id="UP000199656">
    <property type="component" value="Unassembled WGS sequence"/>
</dbReference>
<dbReference type="InterPro" id="IPR045676">
    <property type="entry name" value="DUF6194"/>
</dbReference>
<evidence type="ECO:0000313" key="3">
    <source>
        <dbReference type="Proteomes" id="UP000199656"/>
    </source>
</evidence>
<proteinExistence type="predicted"/>
<organism evidence="2 3">
    <name type="scientific">Chitinophaga terrae</name>
    <name type="common">ex Kim and Jung 2007</name>
    <dbReference type="NCBI Taxonomy" id="408074"/>
    <lineage>
        <taxon>Bacteria</taxon>
        <taxon>Pseudomonadati</taxon>
        <taxon>Bacteroidota</taxon>
        <taxon>Chitinophagia</taxon>
        <taxon>Chitinophagales</taxon>
        <taxon>Chitinophagaceae</taxon>
        <taxon>Chitinophaga</taxon>
    </lineage>
</organism>
<dbReference type="AlphaFoldDB" id="A0A1H4EWC8"/>
<reference evidence="3" key="1">
    <citation type="submission" date="2016-10" db="EMBL/GenBank/DDBJ databases">
        <authorList>
            <person name="Varghese N."/>
            <person name="Submissions S."/>
        </authorList>
    </citation>
    <scope>NUCLEOTIDE SEQUENCE [LARGE SCALE GENOMIC DNA]</scope>
    <source>
        <strain evidence="3">DSM 23920</strain>
    </source>
</reference>
<dbReference type="STRING" id="408074.SAMN05660909_03967"/>
<accession>A0A1H4EWC8</accession>
<feature type="domain" description="DUF6194" evidence="1">
    <location>
        <begin position="13"/>
        <end position="146"/>
    </location>
</feature>
<dbReference type="Pfam" id="PF19694">
    <property type="entry name" value="DUF6194"/>
    <property type="match status" value="1"/>
</dbReference>
<name>A0A1H4EWC8_9BACT</name>
<evidence type="ECO:0000259" key="1">
    <source>
        <dbReference type="Pfam" id="PF19694"/>
    </source>
</evidence>
<keyword evidence="3" id="KW-1185">Reference proteome</keyword>
<sequence>MKTFAQHQINALMSLQVIEQYITGQLPNVTTLDAMGYRFFFYADEQVLPFATMALSDNEYDKVSDLDRTGVYRLNIGVPKEMFEQLFPEPGGEWDYTSLNIFMPHPHYAAQHFICILNPENEQLAAALEYAGAAYLLAKTRYERKRKAR</sequence>